<evidence type="ECO:0000313" key="11">
    <source>
        <dbReference type="EMBL" id="SIN89633.1"/>
    </source>
</evidence>
<evidence type="ECO:0000256" key="5">
    <source>
        <dbReference type="ARBA" id="ARBA00022694"/>
    </source>
</evidence>
<reference evidence="11 12" key="1">
    <citation type="submission" date="2016-11" db="EMBL/GenBank/DDBJ databases">
        <authorList>
            <person name="Jaros S."/>
            <person name="Januszkiewicz K."/>
            <person name="Wedrychowicz H."/>
        </authorList>
    </citation>
    <scope>NUCLEOTIDE SEQUENCE [LARGE SCALE GENOMIC DNA]</scope>
    <source>
        <strain evidence="11 12">DSM 17737</strain>
    </source>
</reference>
<proteinExistence type="inferred from homology"/>
<dbReference type="Gene3D" id="3.40.50.300">
    <property type="entry name" value="P-loop containing nucleotide triphosphate hydrolases"/>
    <property type="match status" value="1"/>
</dbReference>
<dbReference type="Pfam" id="PF02367">
    <property type="entry name" value="TsaE"/>
    <property type="match status" value="1"/>
</dbReference>
<name>A0A1N6F2Z0_9GAMM</name>
<dbReference type="STRING" id="364032.SAMN05443662_0893"/>
<dbReference type="GO" id="GO:0002949">
    <property type="term" value="P:tRNA threonylcarbamoyladenosine modification"/>
    <property type="evidence" value="ECO:0007669"/>
    <property type="project" value="InterPro"/>
</dbReference>
<dbReference type="InterPro" id="IPR003442">
    <property type="entry name" value="T6A_TsaE"/>
</dbReference>
<evidence type="ECO:0000256" key="7">
    <source>
        <dbReference type="ARBA" id="ARBA00022741"/>
    </source>
</evidence>
<dbReference type="EMBL" id="FSRE01000002">
    <property type="protein sequence ID" value="SIN89633.1"/>
    <property type="molecule type" value="Genomic_DNA"/>
</dbReference>
<dbReference type="PANTHER" id="PTHR33540">
    <property type="entry name" value="TRNA THREONYLCARBAMOYLADENOSINE BIOSYNTHESIS PROTEIN TSAE"/>
    <property type="match status" value="1"/>
</dbReference>
<keyword evidence="8" id="KW-0067">ATP-binding</keyword>
<keyword evidence="5" id="KW-0819">tRNA processing</keyword>
<dbReference type="NCBIfam" id="TIGR00150">
    <property type="entry name" value="T6A_YjeE"/>
    <property type="match status" value="1"/>
</dbReference>
<evidence type="ECO:0000256" key="1">
    <source>
        <dbReference type="ARBA" id="ARBA00004496"/>
    </source>
</evidence>
<gene>
    <name evidence="11" type="ORF">SAMN05443662_0893</name>
</gene>
<dbReference type="GO" id="GO:0005737">
    <property type="term" value="C:cytoplasm"/>
    <property type="evidence" value="ECO:0007669"/>
    <property type="project" value="UniProtKB-SubCell"/>
</dbReference>
<keyword evidence="6" id="KW-0479">Metal-binding</keyword>
<comment type="similarity">
    <text evidence="2">Belongs to the TsaE family.</text>
</comment>
<dbReference type="PANTHER" id="PTHR33540:SF2">
    <property type="entry name" value="TRNA THREONYLCARBAMOYLADENOSINE BIOSYNTHESIS PROTEIN TSAE"/>
    <property type="match status" value="1"/>
</dbReference>
<dbReference type="GO" id="GO:0046872">
    <property type="term" value="F:metal ion binding"/>
    <property type="evidence" value="ECO:0007669"/>
    <property type="project" value="UniProtKB-KW"/>
</dbReference>
<dbReference type="AlphaFoldDB" id="A0A1N6F2Z0"/>
<comment type="subcellular location">
    <subcellularLocation>
        <location evidence="1">Cytoplasm</location>
    </subcellularLocation>
</comment>
<keyword evidence="9" id="KW-0460">Magnesium</keyword>
<dbReference type="Proteomes" id="UP000198461">
    <property type="component" value="Unassembled WGS sequence"/>
</dbReference>
<evidence type="ECO:0000256" key="2">
    <source>
        <dbReference type="ARBA" id="ARBA00007599"/>
    </source>
</evidence>
<evidence type="ECO:0000256" key="6">
    <source>
        <dbReference type="ARBA" id="ARBA00022723"/>
    </source>
</evidence>
<protein>
    <recommendedName>
        <fullName evidence="3">tRNA threonylcarbamoyladenosine biosynthesis protein TsaE</fullName>
    </recommendedName>
    <alternativeName>
        <fullName evidence="10">t(6)A37 threonylcarbamoyladenosine biosynthesis protein TsaE</fullName>
    </alternativeName>
</protein>
<dbReference type="InterPro" id="IPR027417">
    <property type="entry name" value="P-loop_NTPase"/>
</dbReference>
<evidence type="ECO:0000256" key="4">
    <source>
        <dbReference type="ARBA" id="ARBA00022490"/>
    </source>
</evidence>
<sequence length="146" mass="16448">MRCEDEAATRALAERLAHCLVEHRAFEKGTVLALYGDLGTGKTFFARALIQALLPDARVKSPTYTLFERYDTSYGPVYHWDLYRLCEPEELEYVGLRDLLQPPCLHIVEWPEKGAGVLPDADITVSGQVCGEQCRLFTVQIGMELV</sequence>
<evidence type="ECO:0000256" key="3">
    <source>
        <dbReference type="ARBA" id="ARBA00019010"/>
    </source>
</evidence>
<keyword evidence="12" id="KW-1185">Reference proteome</keyword>
<accession>A0A1N6F2Z0</accession>
<evidence type="ECO:0000256" key="8">
    <source>
        <dbReference type="ARBA" id="ARBA00022840"/>
    </source>
</evidence>
<evidence type="ECO:0000313" key="12">
    <source>
        <dbReference type="Proteomes" id="UP000198461"/>
    </source>
</evidence>
<evidence type="ECO:0000256" key="9">
    <source>
        <dbReference type="ARBA" id="ARBA00022842"/>
    </source>
</evidence>
<keyword evidence="7" id="KW-0547">Nucleotide-binding</keyword>
<dbReference type="GO" id="GO:0005524">
    <property type="term" value="F:ATP binding"/>
    <property type="evidence" value="ECO:0007669"/>
    <property type="project" value="UniProtKB-KW"/>
</dbReference>
<organism evidence="11 12">
    <name type="scientific">Sulfurivirga caldicuralii</name>
    <dbReference type="NCBI Taxonomy" id="364032"/>
    <lineage>
        <taxon>Bacteria</taxon>
        <taxon>Pseudomonadati</taxon>
        <taxon>Pseudomonadota</taxon>
        <taxon>Gammaproteobacteria</taxon>
        <taxon>Thiotrichales</taxon>
        <taxon>Piscirickettsiaceae</taxon>
        <taxon>Sulfurivirga</taxon>
    </lineage>
</organism>
<keyword evidence="4" id="KW-0963">Cytoplasm</keyword>
<dbReference type="SUPFAM" id="SSF52540">
    <property type="entry name" value="P-loop containing nucleoside triphosphate hydrolases"/>
    <property type="match status" value="1"/>
</dbReference>
<evidence type="ECO:0000256" key="10">
    <source>
        <dbReference type="ARBA" id="ARBA00032441"/>
    </source>
</evidence>